<dbReference type="RefSeq" id="WP_127344349.1">
    <property type="nucleotide sequence ID" value="NZ_RJJX01000019.1"/>
</dbReference>
<comment type="caution">
    <text evidence="1">The sequence shown here is derived from an EMBL/GenBank/DDBJ whole genome shotgun (WGS) entry which is preliminary data.</text>
</comment>
<evidence type="ECO:0000313" key="2">
    <source>
        <dbReference type="Proteomes" id="UP000282985"/>
    </source>
</evidence>
<keyword evidence="2" id="KW-1185">Reference proteome</keyword>
<protein>
    <submittedName>
        <fullName evidence="1">Uncharacterized protein</fullName>
    </submittedName>
</protein>
<organism evidence="1 2">
    <name type="scientific">Ancylomarina longa</name>
    <dbReference type="NCBI Taxonomy" id="2487017"/>
    <lineage>
        <taxon>Bacteria</taxon>
        <taxon>Pseudomonadati</taxon>
        <taxon>Bacteroidota</taxon>
        <taxon>Bacteroidia</taxon>
        <taxon>Marinilabiliales</taxon>
        <taxon>Marinifilaceae</taxon>
        <taxon>Ancylomarina</taxon>
    </lineage>
</organism>
<name>A0A434AGN2_9BACT</name>
<accession>A0A434AGN2</accession>
<proteinExistence type="predicted"/>
<dbReference type="AlphaFoldDB" id="A0A434AGN2"/>
<dbReference type="Proteomes" id="UP000282985">
    <property type="component" value="Unassembled WGS sequence"/>
</dbReference>
<evidence type="ECO:0000313" key="1">
    <source>
        <dbReference type="EMBL" id="RUT73565.1"/>
    </source>
</evidence>
<sequence length="98" mass="11466">MREICISIPFSKESQITEIEIKIGGESKASVFYRLESFDWEVLELSEYLEDDLSKKLGRIDKLKSAIASYDKNWEVIQIFTPPETAEVIQVLYRKKNF</sequence>
<dbReference type="EMBL" id="RJJX01000019">
    <property type="protein sequence ID" value="RUT73565.1"/>
    <property type="molecule type" value="Genomic_DNA"/>
</dbReference>
<reference evidence="1 2" key="1">
    <citation type="submission" date="2018-11" db="EMBL/GenBank/DDBJ databases">
        <title>Parancylomarina longa gen. nov., sp. nov., isolated from sediments of southern Okinawa.</title>
        <authorList>
            <person name="Fu T."/>
        </authorList>
    </citation>
    <scope>NUCLEOTIDE SEQUENCE [LARGE SCALE GENOMIC DNA]</scope>
    <source>
        <strain evidence="1 2">T3-2 S1-C</strain>
    </source>
</reference>
<dbReference type="OrthoDB" id="961886at2"/>
<gene>
    <name evidence="1" type="ORF">DLK05_12730</name>
</gene>